<dbReference type="PRINTS" id="PR00364">
    <property type="entry name" value="DISEASERSIST"/>
</dbReference>
<feature type="compositionally biased region" description="Basic and acidic residues" evidence="1">
    <location>
        <begin position="23"/>
        <end position="39"/>
    </location>
</feature>
<dbReference type="GO" id="GO:0006355">
    <property type="term" value="P:regulation of DNA-templated transcription"/>
    <property type="evidence" value="ECO:0007669"/>
    <property type="project" value="InterPro"/>
</dbReference>
<evidence type="ECO:0000313" key="3">
    <source>
        <dbReference type="EMBL" id="TWP54366.1"/>
    </source>
</evidence>
<dbReference type="PANTHER" id="PTHR47691:SF3">
    <property type="entry name" value="HTH-TYPE TRANSCRIPTIONAL REGULATOR RV0890C-RELATED"/>
    <property type="match status" value="1"/>
</dbReference>
<dbReference type="InterPro" id="IPR049945">
    <property type="entry name" value="AAA_22"/>
</dbReference>
<feature type="domain" description="HTH luxR-type" evidence="2">
    <location>
        <begin position="742"/>
        <end position="807"/>
    </location>
</feature>
<dbReference type="InterPro" id="IPR036388">
    <property type="entry name" value="WH-like_DNA-bd_sf"/>
</dbReference>
<dbReference type="Pfam" id="PF00196">
    <property type="entry name" value="GerE"/>
    <property type="match status" value="1"/>
</dbReference>
<reference evidence="3 4" key="1">
    <citation type="submission" date="2019-07" db="EMBL/GenBank/DDBJ databases">
        <title>Lentzea xizangensis sp. nov., isolated from Qinghai-Tibetan Plateau Soils.</title>
        <authorList>
            <person name="Huang J."/>
        </authorList>
    </citation>
    <scope>NUCLEOTIDE SEQUENCE [LARGE SCALE GENOMIC DNA]</scope>
    <source>
        <strain evidence="3 4">FXJ1.1311</strain>
    </source>
</reference>
<dbReference type="InterPro" id="IPR000792">
    <property type="entry name" value="Tscrpt_reg_LuxR_C"/>
</dbReference>
<dbReference type="Gene3D" id="1.10.10.10">
    <property type="entry name" value="Winged helix-like DNA-binding domain superfamily/Winged helix DNA-binding domain"/>
    <property type="match status" value="1"/>
</dbReference>
<dbReference type="Pfam" id="PF13401">
    <property type="entry name" value="AAA_22"/>
    <property type="match status" value="1"/>
</dbReference>
<dbReference type="GO" id="GO:0016887">
    <property type="term" value="F:ATP hydrolysis activity"/>
    <property type="evidence" value="ECO:0007669"/>
    <property type="project" value="InterPro"/>
</dbReference>
<dbReference type="SUPFAM" id="SSF52540">
    <property type="entry name" value="P-loop containing nucleoside triphosphate hydrolases"/>
    <property type="match status" value="1"/>
</dbReference>
<proteinExistence type="predicted"/>
<protein>
    <submittedName>
        <fullName evidence="3">AAA family ATPase</fullName>
    </submittedName>
</protein>
<dbReference type="SMART" id="SM00421">
    <property type="entry name" value="HTH_LUXR"/>
    <property type="match status" value="1"/>
</dbReference>
<dbReference type="InterPro" id="IPR016032">
    <property type="entry name" value="Sig_transdc_resp-reg_C-effctor"/>
</dbReference>
<dbReference type="EMBL" id="VOBR01000001">
    <property type="protein sequence ID" value="TWP54366.1"/>
    <property type="molecule type" value="Genomic_DNA"/>
</dbReference>
<accession>A0A563F327</accession>
<dbReference type="PRINTS" id="PR00038">
    <property type="entry name" value="HTHLUXR"/>
</dbReference>
<dbReference type="Proteomes" id="UP000316639">
    <property type="component" value="Unassembled WGS sequence"/>
</dbReference>
<dbReference type="Pfam" id="PF25872">
    <property type="entry name" value="HTH_77"/>
    <property type="match status" value="1"/>
</dbReference>
<keyword evidence="4" id="KW-1185">Reference proteome</keyword>
<dbReference type="AlphaFoldDB" id="A0A563F327"/>
<comment type="caution">
    <text evidence="3">The sequence shown here is derived from an EMBL/GenBank/DDBJ whole genome shotgun (WGS) entry which is preliminary data.</text>
</comment>
<evidence type="ECO:0000259" key="2">
    <source>
        <dbReference type="PROSITE" id="PS50043"/>
    </source>
</evidence>
<dbReference type="SUPFAM" id="SSF46894">
    <property type="entry name" value="C-terminal effector domain of the bipartite response regulators"/>
    <property type="match status" value="1"/>
</dbReference>
<dbReference type="PANTHER" id="PTHR47691">
    <property type="entry name" value="REGULATOR-RELATED"/>
    <property type="match status" value="1"/>
</dbReference>
<dbReference type="PROSITE" id="PS50043">
    <property type="entry name" value="HTH_LUXR_2"/>
    <property type="match status" value="1"/>
</dbReference>
<dbReference type="InterPro" id="IPR011990">
    <property type="entry name" value="TPR-like_helical_dom_sf"/>
</dbReference>
<dbReference type="Gene3D" id="1.25.40.10">
    <property type="entry name" value="Tetratricopeptide repeat domain"/>
    <property type="match status" value="1"/>
</dbReference>
<dbReference type="SUPFAM" id="SSF48452">
    <property type="entry name" value="TPR-like"/>
    <property type="match status" value="1"/>
</dbReference>
<feature type="region of interest" description="Disordered" evidence="1">
    <location>
        <begin position="20"/>
        <end position="42"/>
    </location>
</feature>
<gene>
    <name evidence="3" type="ORF">FKR81_02130</name>
</gene>
<dbReference type="CDD" id="cd06170">
    <property type="entry name" value="LuxR_C_like"/>
    <property type="match status" value="1"/>
</dbReference>
<dbReference type="InterPro" id="IPR058852">
    <property type="entry name" value="HTH_77"/>
</dbReference>
<name>A0A563F327_9PSEU</name>
<evidence type="ECO:0000313" key="4">
    <source>
        <dbReference type="Proteomes" id="UP000316639"/>
    </source>
</evidence>
<dbReference type="OrthoDB" id="9812579at2"/>
<dbReference type="Gene3D" id="3.40.50.300">
    <property type="entry name" value="P-loop containing nucleotide triphosphate hydrolases"/>
    <property type="match status" value="1"/>
</dbReference>
<dbReference type="InterPro" id="IPR027417">
    <property type="entry name" value="P-loop_NTPase"/>
</dbReference>
<sequence length="813" mass="89282">MDGALHGKLASPDVHRIAAQSAGRREGEGVMHGGGRDQHMGNLPAEVTSFVGRRREVAEIKQLLSGARLVTLTGFGGVGKSRLASRAAREVKRSFSHGTWLVELASVEEPDLLCEKVAATLGVVSQSRRPPIHILSNYLERRELLLVLDNCEHLADACATLAGKILGAAEGLRILVTSRHRLHADGEHILPVSPFATPEPNELSTSGGINRHGAAMTLFAQRACAVDPTFAITTGNQVTVARICQRLEGIPLAIELATPWLRTLSLGQILARLDDRFRLVTRGSRTAPPRQRTLRATLDWSYRLCSPEERKLWAGLSVFADGFDLSAVENVCCEEETAQQDVLATLAGLVDKSIVVRTAHGSAARYRQLETVRQYGRHRLRETGGEALLRRRHRDHYLRLCERAAAEWFGSVQADWLNRLRRDHANLQIALGSCLDLPDRSATGLRMATALWFYWRAAGLLPQGRRWLDLALEHHSHAPSDELARALCINGWIAAAQSDFAACEQAAKECRAIARCTGSTSAHTYATHILGLAALHGDDPTSAAALLDEALTHYRSTDRVDSFVTLTYLQLASMHLHLGNTERGLELCQELRATCEAHGERWLRSYALYLTSRAHWDRDDLPRAVTSVQECLRSARPLGDLSCIVLAIDQLACLEVAMGVAERAAVLLAVADRTWLAIDGQFPRGKGDAPARREQCRTRIDEQLDNGVLEAALRHGAALSLDEGIAYALNEEPDPARTGHSAVTPPAPVTRRELEVATLIAQGLSNKDIATRLVISRRTAEGHVEHLRAKLGFTTRTQIAVWITERLRGEPLK</sequence>
<organism evidence="3 4">
    <name type="scientific">Lentzea tibetensis</name>
    <dbReference type="NCBI Taxonomy" id="2591470"/>
    <lineage>
        <taxon>Bacteria</taxon>
        <taxon>Bacillati</taxon>
        <taxon>Actinomycetota</taxon>
        <taxon>Actinomycetes</taxon>
        <taxon>Pseudonocardiales</taxon>
        <taxon>Pseudonocardiaceae</taxon>
        <taxon>Lentzea</taxon>
    </lineage>
</organism>
<dbReference type="GO" id="GO:0003677">
    <property type="term" value="F:DNA binding"/>
    <property type="evidence" value="ECO:0007669"/>
    <property type="project" value="InterPro"/>
</dbReference>
<evidence type="ECO:0000256" key="1">
    <source>
        <dbReference type="SAM" id="MobiDB-lite"/>
    </source>
</evidence>